<protein>
    <submittedName>
        <fullName evidence="1">Uncharacterized protein</fullName>
    </submittedName>
</protein>
<proteinExistence type="predicted"/>
<dbReference type="AlphaFoldDB" id="A0A511N405"/>
<accession>A0A511N405</accession>
<comment type="caution">
    <text evidence="1">The sequence shown here is derived from an EMBL/GenBank/DDBJ whole genome shotgun (WGS) entry which is preliminary data.</text>
</comment>
<name>A0A511N405_DEIC1</name>
<keyword evidence="2" id="KW-1185">Reference proteome</keyword>
<dbReference type="EMBL" id="BJXB01000012">
    <property type="protein sequence ID" value="GEM47198.1"/>
    <property type="molecule type" value="Genomic_DNA"/>
</dbReference>
<dbReference type="RefSeq" id="WP_146885265.1">
    <property type="nucleotide sequence ID" value="NZ_BJXB01000012.1"/>
</dbReference>
<gene>
    <name evidence="1" type="ORF">DC3_28330</name>
</gene>
<reference evidence="1 2" key="1">
    <citation type="submission" date="2019-07" db="EMBL/GenBank/DDBJ databases">
        <title>Whole genome shotgun sequence of Deinococcus cellulosilyticus NBRC 106333.</title>
        <authorList>
            <person name="Hosoyama A."/>
            <person name="Uohara A."/>
            <person name="Ohji S."/>
            <person name="Ichikawa N."/>
        </authorList>
    </citation>
    <scope>NUCLEOTIDE SEQUENCE [LARGE SCALE GENOMIC DNA]</scope>
    <source>
        <strain evidence="1 2">NBRC 106333</strain>
    </source>
</reference>
<sequence length="137" mass="15215">MGRIVIPGRPQSRPDTSKGMEYKEQIQRLMAEQLGGILLFPEAMLTLSATLYYSVPDGAPDDLPSMPRRWPEFSIPRPDHAMCIILSALKGSLYSSSEQVSPMSVNRIVQPGHLLEATWGYDCRRGLAVIEYGPATH</sequence>
<evidence type="ECO:0000313" key="1">
    <source>
        <dbReference type="EMBL" id="GEM47198.1"/>
    </source>
</evidence>
<organism evidence="1 2">
    <name type="scientific">Deinococcus cellulosilyticus (strain DSM 18568 / NBRC 106333 / KACC 11606 / 5516J-15)</name>
    <dbReference type="NCBI Taxonomy" id="1223518"/>
    <lineage>
        <taxon>Bacteria</taxon>
        <taxon>Thermotogati</taxon>
        <taxon>Deinococcota</taxon>
        <taxon>Deinococci</taxon>
        <taxon>Deinococcales</taxon>
        <taxon>Deinococcaceae</taxon>
        <taxon>Deinococcus</taxon>
    </lineage>
</organism>
<evidence type="ECO:0000313" key="2">
    <source>
        <dbReference type="Proteomes" id="UP000321306"/>
    </source>
</evidence>
<dbReference type="Proteomes" id="UP000321306">
    <property type="component" value="Unassembled WGS sequence"/>
</dbReference>